<accession>A0A3P3XR34</accession>
<evidence type="ECO:0000313" key="1">
    <source>
        <dbReference type="EMBL" id="SLM18776.1"/>
    </source>
</evidence>
<dbReference type="AlphaFoldDB" id="A0A3P3XR34"/>
<sequence length="65" mass="7775">MYQQTYLDTYCNYAIAKLYTNKTPLMAADLLNDRVLPFYNANMRYHSEFYQVAFRKKVYASLESL</sequence>
<gene>
    <name evidence="1" type="ORF">SPIRO4BDMA_50291</name>
</gene>
<proteinExistence type="predicted"/>
<organism evidence="1">
    <name type="scientific">uncultured spirochete</name>
    <dbReference type="NCBI Taxonomy" id="156406"/>
    <lineage>
        <taxon>Bacteria</taxon>
        <taxon>Pseudomonadati</taxon>
        <taxon>Spirochaetota</taxon>
        <taxon>Spirochaetia</taxon>
        <taxon>Spirochaetales</taxon>
        <taxon>environmental samples</taxon>
    </lineage>
</organism>
<reference evidence="1" key="1">
    <citation type="submission" date="2017-02" db="EMBL/GenBank/DDBJ databases">
        <authorList>
            <person name="Regsiter A."/>
            <person name="William W."/>
        </authorList>
    </citation>
    <scope>NUCLEOTIDE SEQUENCE</scope>
    <source>
        <strain evidence="1">BdmA 4</strain>
    </source>
</reference>
<dbReference type="EMBL" id="FWDO01000005">
    <property type="protein sequence ID" value="SLM18776.1"/>
    <property type="molecule type" value="Genomic_DNA"/>
</dbReference>
<protein>
    <submittedName>
        <fullName evidence="1">Uncharacterized protein</fullName>
    </submittedName>
</protein>
<name>A0A3P3XR34_9SPIR</name>